<feature type="region of interest" description="Disordered" evidence="10">
    <location>
        <begin position="24"/>
        <end position="57"/>
    </location>
</feature>
<dbReference type="EMBL" id="HBFR01027317">
    <property type="protein sequence ID" value="CAD8892532.1"/>
    <property type="molecule type" value="Transcribed_RNA"/>
</dbReference>
<dbReference type="GO" id="GO:0005975">
    <property type="term" value="P:carbohydrate metabolic process"/>
    <property type="evidence" value="ECO:0007669"/>
    <property type="project" value="InterPro"/>
</dbReference>
<feature type="compositionally biased region" description="Polar residues" evidence="10">
    <location>
        <begin position="24"/>
        <end position="49"/>
    </location>
</feature>
<dbReference type="InterPro" id="IPR046456">
    <property type="entry name" value="PMI_typeI_C"/>
</dbReference>
<evidence type="ECO:0000259" key="11">
    <source>
        <dbReference type="Pfam" id="PF01238"/>
    </source>
</evidence>
<dbReference type="CDD" id="cd07011">
    <property type="entry name" value="cupin_PMI_type_I_N"/>
    <property type="match status" value="1"/>
</dbReference>
<dbReference type="InterPro" id="IPR018050">
    <property type="entry name" value="Pmannose_isomerase-type1_CS"/>
</dbReference>
<dbReference type="PANTHER" id="PTHR10309:SF0">
    <property type="entry name" value="MANNOSE-6-PHOSPHATE ISOMERASE"/>
    <property type="match status" value="1"/>
</dbReference>
<dbReference type="GO" id="GO:0009298">
    <property type="term" value="P:GDP-mannose biosynthetic process"/>
    <property type="evidence" value="ECO:0007669"/>
    <property type="project" value="UniProtKB-UniPathway"/>
</dbReference>
<comment type="similarity">
    <text evidence="4 9">Belongs to the mannose-6-phosphate isomerase type 1 family.</text>
</comment>
<dbReference type="InterPro" id="IPR016305">
    <property type="entry name" value="Mannose-6-P_Isomerase"/>
</dbReference>
<feature type="domain" description="Phosphomannose isomerase type I C-terminal" evidence="11">
    <location>
        <begin position="510"/>
        <end position="551"/>
    </location>
</feature>
<dbReference type="PANTHER" id="PTHR10309">
    <property type="entry name" value="MANNOSE-6-PHOSPHATE ISOMERASE"/>
    <property type="match status" value="1"/>
</dbReference>
<dbReference type="EC" id="5.3.1.8" evidence="5"/>
<dbReference type="Pfam" id="PF20511">
    <property type="entry name" value="PMI_typeI_cat"/>
    <property type="match status" value="1"/>
</dbReference>
<evidence type="ECO:0000256" key="5">
    <source>
        <dbReference type="ARBA" id="ARBA00011956"/>
    </source>
</evidence>
<dbReference type="SUPFAM" id="SSF51182">
    <property type="entry name" value="RmlC-like cupins"/>
    <property type="match status" value="1"/>
</dbReference>
<evidence type="ECO:0000256" key="8">
    <source>
        <dbReference type="ARBA" id="ARBA00023235"/>
    </source>
</evidence>
<sequence length="600" mass="65463">MPPVPLNFVQCDDMTMNAETVPLTSSSMEVDTQTTSTSAPDSNIETTTHTNTSVSSDGVTTTVITTTIVMTPRRAPHKPPTMASSGLVKAATPPPSLITDANRKGNLIGEKRNPPHTFLTPSRRVRPLQRSPSQLLRLRRASPSKSPPCASTAPMRLLSCVYQKYAWGKKGAASSAGNMVTAASRAHQSIGLAESFELPADVPVAEMWMGTHPSGMSKVLDGEYGVIGLKEYVQSDPATHLGSDDGETNDITFLFKVLSIGQVLSIQAHPDKHLAVRLHAARPSLYKDPNHKPEMAIALTDDTSALMGFRPMPEIYEHMLEYKEFAKAVGSRAVAMCASLASKSAGYGAAVGGMELDRQVDESRSFSALSEMFRTFVGQERNEFVISQVHALTSRLRKSWEENTLDRENELVKLILYLATIYPDDPCVLSPLFFNYVQLKRGQALYIRTNEPHAYISGELLECMATSDNVVRVGLTPKVKDTDTLLDMLTYRAGRPRLTFGERVDHCTTLYRPPVEDFCVETLEVMAGDSYDVEAVPSPSILLCYDGKGILKQTFGTSGETKELSVSFGMSVFISANTTLEILAEGEAISIARAMSNVYG</sequence>
<feature type="region of interest" description="Disordered" evidence="10">
    <location>
        <begin position="73"/>
        <end position="98"/>
    </location>
</feature>
<dbReference type="Pfam" id="PF01238">
    <property type="entry name" value="PMI_typeI_C"/>
    <property type="match status" value="1"/>
</dbReference>
<evidence type="ECO:0000256" key="7">
    <source>
        <dbReference type="ARBA" id="ARBA00022833"/>
    </source>
</evidence>
<evidence type="ECO:0000313" key="13">
    <source>
        <dbReference type="EMBL" id="CAD8892532.1"/>
    </source>
</evidence>
<dbReference type="InterPro" id="IPR014710">
    <property type="entry name" value="RmlC-like_jellyroll"/>
</dbReference>
<dbReference type="PROSITE" id="PS00965">
    <property type="entry name" value="PMI_I_1"/>
    <property type="match status" value="1"/>
</dbReference>
<dbReference type="GO" id="GO:0005829">
    <property type="term" value="C:cytosol"/>
    <property type="evidence" value="ECO:0007669"/>
    <property type="project" value="TreeGrafter"/>
</dbReference>
<evidence type="ECO:0000256" key="3">
    <source>
        <dbReference type="ARBA" id="ARBA00004666"/>
    </source>
</evidence>
<accession>A0A7S1BQ30</accession>
<evidence type="ECO:0000256" key="10">
    <source>
        <dbReference type="SAM" id="MobiDB-lite"/>
    </source>
</evidence>
<feature type="domain" description="Phosphomannose isomerase type I catalytic" evidence="12">
    <location>
        <begin position="158"/>
        <end position="311"/>
    </location>
</feature>
<keyword evidence="8" id="KW-0413">Isomerase</keyword>
<gene>
    <name evidence="13" type="ORF">CHYS00102_LOCUS19740</name>
</gene>
<dbReference type="AlphaFoldDB" id="A0A7S1BQ30"/>
<evidence type="ECO:0000256" key="9">
    <source>
        <dbReference type="RuleBase" id="RU004189"/>
    </source>
</evidence>
<dbReference type="GO" id="GO:0008270">
    <property type="term" value="F:zinc ion binding"/>
    <property type="evidence" value="ECO:0007669"/>
    <property type="project" value="InterPro"/>
</dbReference>
<evidence type="ECO:0000256" key="4">
    <source>
        <dbReference type="ARBA" id="ARBA00010772"/>
    </source>
</evidence>
<name>A0A7S1BQ30_9STRA</name>
<dbReference type="Gene3D" id="2.60.120.10">
    <property type="entry name" value="Jelly Rolls"/>
    <property type="match status" value="2"/>
</dbReference>
<comment type="pathway">
    <text evidence="3">Nucleotide-sugar biosynthesis; GDP-alpha-D-mannose biosynthesis; alpha-D-mannose 1-phosphate from D-fructose 6-phosphate: step 1/2.</text>
</comment>
<dbReference type="InterPro" id="IPR046457">
    <property type="entry name" value="PMI_typeI_cat"/>
</dbReference>
<comment type="catalytic activity">
    <reaction evidence="1">
        <text>D-mannose 6-phosphate = D-fructose 6-phosphate</text>
        <dbReference type="Rhea" id="RHEA:12356"/>
        <dbReference type="ChEBI" id="CHEBI:58735"/>
        <dbReference type="ChEBI" id="CHEBI:61527"/>
        <dbReference type="EC" id="5.3.1.8"/>
    </reaction>
</comment>
<dbReference type="Gene3D" id="1.10.441.10">
    <property type="entry name" value="Phosphomannose Isomerase, domain 2"/>
    <property type="match status" value="1"/>
</dbReference>
<reference evidence="13" key="1">
    <citation type="submission" date="2021-01" db="EMBL/GenBank/DDBJ databases">
        <authorList>
            <person name="Corre E."/>
            <person name="Pelletier E."/>
            <person name="Niang G."/>
            <person name="Scheremetjew M."/>
            <person name="Finn R."/>
            <person name="Kale V."/>
            <person name="Holt S."/>
            <person name="Cochrane G."/>
            <person name="Meng A."/>
            <person name="Brown T."/>
            <person name="Cohen L."/>
        </authorList>
    </citation>
    <scope>NUCLEOTIDE SEQUENCE</scope>
    <source>
        <strain evidence="13">308</strain>
    </source>
</reference>
<evidence type="ECO:0000259" key="12">
    <source>
        <dbReference type="Pfam" id="PF20511"/>
    </source>
</evidence>
<organism evidence="13">
    <name type="scientific">Corethron hystrix</name>
    <dbReference type="NCBI Taxonomy" id="216773"/>
    <lineage>
        <taxon>Eukaryota</taxon>
        <taxon>Sar</taxon>
        <taxon>Stramenopiles</taxon>
        <taxon>Ochrophyta</taxon>
        <taxon>Bacillariophyta</taxon>
        <taxon>Coscinodiscophyceae</taxon>
        <taxon>Corethrophycidae</taxon>
        <taxon>Corethrales</taxon>
        <taxon>Corethraceae</taxon>
        <taxon>Corethron</taxon>
    </lineage>
</organism>
<dbReference type="InterPro" id="IPR001250">
    <property type="entry name" value="Man6P_Isoase-1"/>
</dbReference>
<dbReference type="UniPathway" id="UPA00126">
    <property type="reaction ID" value="UER00423"/>
</dbReference>
<dbReference type="GO" id="GO:0004476">
    <property type="term" value="F:mannose-6-phosphate isomerase activity"/>
    <property type="evidence" value="ECO:0007669"/>
    <property type="project" value="UniProtKB-EC"/>
</dbReference>
<protein>
    <recommendedName>
        <fullName evidence="5">mannose-6-phosphate isomerase</fullName>
        <ecNumber evidence="5">5.3.1.8</ecNumber>
    </recommendedName>
</protein>
<dbReference type="PRINTS" id="PR00714">
    <property type="entry name" value="MAN6PISMRASE"/>
</dbReference>
<evidence type="ECO:0000256" key="1">
    <source>
        <dbReference type="ARBA" id="ARBA00000757"/>
    </source>
</evidence>
<evidence type="ECO:0000256" key="2">
    <source>
        <dbReference type="ARBA" id="ARBA00001947"/>
    </source>
</evidence>
<keyword evidence="7" id="KW-0862">Zinc</keyword>
<comment type="cofactor">
    <cofactor evidence="2">
        <name>Zn(2+)</name>
        <dbReference type="ChEBI" id="CHEBI:29105"/>
    </cofactor>
</comment>
<evidence type="ECO:0000256" key="6">
    <source>
        <dbReference type="ARBA" id="ARBA00022723"/>
    </source>
</evidence>
<proteinExistence type="inferred from homology"/>
<dbReference type="InterPro" id="IPR011051">
    <property type="entry name" value="RmlC_Cupin_sf"/>
</dbReference>
<dbReference type="NCBIfam" id="TIGR00218">
    <property type="entry name" value="manA"/>
    <property type="match status" value="1"/>
</dbReference>
<keyword evidence="6" id="KW-0479">Metal-binding</keyword>